<dbReference type="AlphaFoldDB" id="A0A9Q1LDH2"/>
<dbReference type="Gene3D" id="3.80.10.10">
    <property type="entry name" value="Ribonuclease Inhibitor"/>
    <property type="match status" value="1"/>
</dbReference>
<organism evidence="5 6">
    <name type="scientific">Anisodus acutangulus</name>
    <dbReference type="NCBI Taxonomy" id="402998"/>
    <lineage>
        <taxon>Eukaryota</taxon>
        <taxon>Viridiplantae</taxon>
        <taxon>Streptophyta</taxon>
        <taxon>Embryophyta</taxon>
        <taxon>Tracheophyta</taxon>
        <taxon>Spermatophyta</taxon>
        <taxon>Magnoliopsida</taxon>
        <taxon>eudicotyledons</taxon>
        <taxon>Gunneridae</taxon>
        <taxon>Pentapetalae</taxon>
        <taxon>asterids</taxon>
        <taxon>lamiids</taxon>
        <taxon>Solanales</taxon>
        <taxon>Solanaceae</taxon>
        <taxon>Solanoideae</taxon>
        <taxon>Hyoscyameae</taxon>
        <taxon>Anisodus</taxon>
    </lineage>
</organism>
<dbReference type="PANTHER" id="PTHR15111">
    <property type="entry name" value="RNA POLYMERASE II SUBUNIT 5-MEDIATING PROTEIN NNX3"/>
    <property type="match status" value="1"/>
</dbReference>
<dbReference type="GO" id="GO:0005634">
    <property type="term" value="C:nucleus"/>
    <property type="evidence" value="ECO:0007669"/>
    <property type="project" value="UniProtKB-SubCell"/>
</dbReference>
<evidence type="ECO:0008006" key="7">
    <source>
        <dbReference type="Google" id="ProtNLM"/>
    </source>
</evidence>
<reference evidence="6" key="1">
    <citation type="journal article" date="2023" name="Proc. Natl. Acad. Sci. U.S.A.">
        <title>Genomic and structural basis for evolution of tropane alkaloid biosynthesis.</title>
        <authorList>
            <person name="Wanga Y.-J."/>
            <person name="Taina T."/>
            <person name="Yua J.-Y."/>
            <person name="Lia J."/>
            <person name="Xua B."/>
            <person name="Chenc J."/>
            <person name="D'Auriad J.C."/>
            <person name="Huanga J.-P."/>
            <person name="Huanga S.-X."/>
        </authorList>
    </citation>
    <scope>NUCLEOTIDE SEQUENCE [LARGE SCALE GENOMIC DNA]</scope>
    <source>
        <strain evidence="6">cv. KIB-2019</strain>
    </source>
</reference>
<dbReference type="Proteomes" id="UP001152561">
    <property type="component" value="Unassembled WGS sequence"/>
</dbReference>
<evidence type="ECO:0000313" key="6">
    <source>
        <dbReference type="Proteomes" id="UP001152561"/>
    </source>
</evidence>
<feature type="region of interest" description="Disordered" evidence="4">
    <location>
        <begin position="240"/>
        <end position="266"/>
    </location>
</feature>
<proteinExistence type="inferred from homology"/>
<dbReference type="OrthoDB" id="21413at2759"/>
<dbReference type="InterPro" id="IPR052255">
    <property type="entry name" value="RNA_pol_II_subunit5-mediator"/>
</dbReference>
<keyword evidence="2" id="KW-0539">Nucleus</keyword>
<comment type="similarity">
    <text evidence="3">Belongs to the RNA polymerase II subunit 5-mediating protein family.</text>
</comment>
<dbReference type="PANTHER" id="PTHR15111:SF0">
    <property type="entry name" value="UNCONVENTIONAL PREFOLDIN RPB5 INTERACTOR 1"/>
    <property type="match status" value="1"/>
</dbReference>
<comment type="subcellular location">
    <subcellularLocation>
        <location evidence="1">Nucleus</location>
    </subcellularLocation>
</comment>
<dbReference type="GO" id="GO:0003682">
    <property type="term" value="F:chromatin binding"/>
    <property type="evidence" value="ECO:0007669"/>
    <property type="project" value="TreeGrafter"/>
</dbReference>
<feature type="region of interest" description="Disordered" evidence="4">
    <location>
        <begin position="158"/>
        <end position="183"/>
    </location>
</feature>
<dbReference type="GO" id="GO:0009409">
    <property type="term" value="P:response to cold"/>
    <property type="evidence" value="ECO:0007669"/>
    <property type="project" value="UniProtKB-ARBA"/>
</dbReference>
<evidence type="ECO:0000256" key="1">
    <source>
        <dbReference type="ARBA" id="ARBA00004123"/>
    </source>
</evidence>
<dbReference type="GO" id="GO:0006457">
    <property type="term" value="P:protein folding"/>
    <property type="evidence" value="ECO:0007669"/>
    <property type="project" value="UniProtKB-ARBA"/>
</dbReference>
<sequence>MEEPAKGTVTSLSSLFPAEEAQKASKRVQDTIAERRKQLDLLRDFVADNNSLINLVQRLPDQLHHDIMVPFGKAAFFPGRLNHTNEFLVLLGEGYYVEKTSKQTSEILKRRGKDLDSQVESVKAVIQDLTAEASFFDATASEAAEGLLEIREDYVEETSPEGSSTVGIVKPELPISPEGDNPKLAVEDEEYACILSRMDELEKEEEEEEEAENDNNFNDEELRKYGLDVSTVQHILDQEIKDSGVDGSSNLKERAASSRNHQIEGFPEQLHVESPKAVTKDECLAGSPAYDKSNVTENAPKQNRMEEDTDVPIIAENKAFTGSIIEHAGNFDTKPSKQTVGRGSKPVSRPSGPNVRSFLCFASEEMDLPREHTSFIHEAFRLVRVVDLKYINFPRFPNEMVQLVHLRYIALSGNFRVLPASISKLWNLETLIFGTKSRELDIQMDIWKMSQFKHLYTSGLSCLRGPSARTRKDNEDPFVRRNSQTISTVLPDCCKENILARTPGLRKLGIRGKLATLVATNGDSSLFDYLAKLDNL</sequence>
<keyword evidence="6" id="KW-1185">Reference proteome</keyword>
<dbReference type="CDD" id="cd23159">
    <property type="entry name" value="Prefoldin_URI1"/>
    <property type="match status" value="1"/>
</dbReference>
<comment type="caution">
    <text evidence="5">The sequence shown here is derived from an EMBL/GenBank/DDBJ whole genome shotgun (WGS) entry which is preliminary data.</text>
</comment>
<dbReference type="SUPFAM" id="SSF46579">
    <property type="entry name" value="Prefoldin"/>
    <property type="match status" value="1"/>
</dbReference>
<name>A0A9Q1LDH2_9SOLA</name>
<gene>
    <name evidence="5" type="ORF">K7X08_016298</name>
</gene>
<evidence type="ECO:0000256" key="3">
    <source>
        <dbReference type="ARBA" id="ARBA00038295"/>
    </source>
</evidence>
<dbReference type="Gene3D" id="1.10.287.370">
    <property type="match status" value="1"/>
</dbReference>
<dbReference type="InterPro" id="IPR009053">
    <property type="entry name" value="Prefoldin"/>
</dbReference>
<evidence type="ECO:0000313" key="5">
    <source>
        <dbReference type="EMBL" id="KAJ8534570.1"/>
    </source>
</evidence>
<dbReference type="NCBIfam" id="TIGR00293">
    <property type="entry name" value="prefoldin subunit alpha"/>
    <property type="match status" value="1"/>
</dbReference>
<dbReference type="GO" id="GO:0003714">
    <property type="term" value="F:transcription corepressor activity"/>
    <property type="evidence" value="ECO:0007669"/>
    <property type="project" value="TreeGrafter"/>
</dbReference>
<dbReference type="SUPFAM" id="SSF52058">
    <property type="entry name" value="L domain-like"/>
    <property type="match status" value="1"/>
</dbReference>
<dbReference type="EMBL" id="JAJAGQ010000019">
    <property type="protein sequence ID" value="KAJ8534570.1"/>
    <property type="molecule type" value="Genomic_DNA"/>
</dbReference>
<dbReference type="GO" id="GO:0019212">
    <property type="term" value="F:phosphatase inhibitor activity"/>
    <property type="evidence" value="ECO:0007669"/>
    <property type="project" value="TreeGrafter"/>
</dbReference>
<dbReference type="Pfam" id="PF02996">
    <property type="entry name" value="Prefoldin"/>
    <property type="match status" value="1"/>
</dbReference>
<accession>A0A9Q1LDH2</accession>
<evidence type="ECO:0000256" key="2">
    <source>
        <dbReference type="ARBA" id="ARBA00023242"/>
    </source>
</evidence>
<feature type="region of interest" description="Disordered" evidence="4">
    <location>
        <begin position="200"/>
        <end position="220"/>
    </location>
</feature>
<feature type="region of interest" description="Disordered" evidence="4">
    <location>
        <begin position="331"/>
        <end position="351"/>
    </location>
</feature>
<protein>
    <recommendedName>
        <fullName evidence="7">RNA polymerase II subunit 5-mediating protein homolog</fullName>
    </recommendedName>
</protein>
<dbReference type="GO" id="GO:0000122">
    <property type="term" value="P:negative regulation of transcription by RNA polymerase II"/>
    <property type="evidence" value="ECO:0007669"/>
    <property type="project" value="TreeGrafter"/>
</dbReference>
<dbReference type="InterPro" id="IPR032675">
    <property type="entry name" value="LRR_dom_sf"/>
</dbReference>
<evidence type="ECO:0000256" key="4">
    <source>
        <dbReference type="SAM" id="MobiDB-lite"/>
    </source>
</evidence>
<dbReference type="InterPro" id="IPR004127">
    <property type="entry name" value="Prefoldin_subunit_alpha"/>
</dbReference>
<feature type="compositionally biased region" description="Acidic residues" evidence="4">
    <location>
        <begin position="201"/>
        <end position="219"/>
    </location>
</feature>